<evidence type="ECO:0000313" key="4">
    <source>
        <dbReference type="Proteomes" id="UP000198609"/>
    </source>
</evidence>
<dbReference type="InterPro" id="IPR039420">
    <property type="entry name" value="WalR-like"/>
</dbReference>
<dbReference type="AlphaFoldDB" id="A0A1H4Q014"/>
<evidence type="ECO:0000256" key="1">
    <source>
        <dbReference type="ARBA" id="ARBA00023125"/>
    </source>
</evidence>
<dbReference type="SUPFAM" id="SSF46894">
    <property type="entry name" value="C-terminal effector domain of the bipartite response regulators"/>
    <property type="match status" value="1"/>
</dbReference>
<dbReference type="PANTHER" id="PTHR43214">
    <property type="entry name" value="TWO-COMPONENT RESPONSE REGULATOR"/>
    <property type="match status" value="1"/>
</dbReference>
<dbReference type="InterPro" id="IPR036388">
    <property type="entry name" value="WH-like_DNA-bd_sf"/>
</dbReference>
<dbReference type="Proteomes" id="UP000198609">
    <property type="component" value="Unassembled WGS sequence"/>
</dbReference>
<dbReference type="InterPro" id="IPR000792">
    <property type="entry name" value="Tscrpt_reg_LuxR_C"/>
</dbReference>
<dbReference type="GO" id="GO:0003677">
    <property type="term" value="F:DNA binding"/>
    <property type="evidence" value="ECO:0007669"/>
    <property type="project" value="UniProtKB-KW"/>
</dbReference>
<dbReference type="InterPro" id="IPR016032">
    <property type="entry name" value="Sig_transdc_resp-reg_C-effctor"/>
</dbReference>
<organism evidence="3 4">
    <name type="scientific">Streptomyces melanosporofaciens</name>
    <dbReference type="NCBI Taxonomy" id="67327"/>
    <lineage>
        <taxon>Bacteria</taxon>
        <taxon>Bacillati</taxon>
        <taxon>Actinomycetota</taxon>
        <taxon>Actinomycetes</taxon>
        <taxon>Kitasatosporales</taxon>
        <taxon>Streptomycetaceae</taxon>
        <taxon>Streptomyces</taxon>
        <taxon>Streptomyces violaceusniger group</taxon>
    </lineage>
</organism>
<dbReference type="GO" id="GO:0006355">
    <property type="term" value="P:regulation of DNA-templated transcription"/>
    <property type="evidence" value="ECO:0007669"/>
    <property type="project" value="InterPro"/>
</dbReference>
<name>A0A1H4Q014_STRMJ</name>
<reference evidence="4" key="1">
    <citation type="submission" date="2016-10" db="EMBL/GenBank/DDBJ databases">
        <authorList>
            <person name="Varghese N."/>
            <person name="Submissions S."/>
        </authorList>
    </citation>
    <scope>NUCLEOTIDE SEQUENCE [LARGE SCALE GENOMIC DNA]</scope>
    <source>
        <strain evidence="4">DSM 40318</strain>
    </source>
</reference>
<keyword evidence="4" id="KW-1185">Reference proteome</keyword>
<proteinExistence type="predicted"/>
<keyword evidence="1" id="KW-0238">DNA-binding</keyword>
<accession>A0A1H4Q014</accession>
<dbReference type="EMBL" id="FNST01000002">
    <property type="protein sequence ID" value="SEC12880.1"/>
    <property type="molecule type" value="Genomic_DNA"/>
</dbReference>
<protein>
    <recommendedName>
        <fullName evidence="2">HTH luxR-type domain-containing protein</fullName>
    </recommendedName>
</protein>
<sequence length="272" mass="28865">MAPVSARAGEQAAISAASGAGGPEPGRDGVVQALLQARKLIESTVNLHRRTVARHAVVTMKGNDAAVANAVEALVDRARHGISIALPAGGDRAEVMVSALRRLNGPDHERIPVRLLCTPGSLTDPAIRAAMESDVNTQVKVVDAVMEMLIVDGGVAMVRSSAERGGGDVVSVIEDTASVRALDLLFAGAWSGAVRPAEHRWISERLRTESARRILERLCKGYTDDVAAREVEVSLRTYRRHVAEIMRALGANSRFQAGVRAVELGLLSTADC</sequence>
<dbReference type="SMART" id="SM00421">
    <property type="entry name" value="HTH_LUXR"/>
    <property type="match status" value="1"/>
</dbReference>
<evidence type="ECO:0000313" key="3">
    <source>
        <dbReference type="EMBL" id="SEC12880.1"/>
    </source>
</evidence>
<evidence type="ECO:0000259" key="2">
    <source>
        <dbReference type="SMART" id="SM00421"/>
    </source>
</evidence>
<gene>
    <name evidence="3" type="ORF">SAMN04490356_3008</name>
</gene>
<feature type="domain" description="HTH luxR-type" evidence="2">
    <location>
        <begin position="204"/>
        <end position="261"/>
    </location>
</feature>
<dbReference type="Gene3D" id="1.10.10.10">
    <property type="entry name" value="Winged helix-like DNA-binding domain superfamily/Winged helix DNA-binding domain"/>
    <property type="match status" value="1"/>
</dbReference>